<evidence type="ECO:0000256" key="2">
    <source>
        <dbReference type="SAM" id="Phobius"/>
    </source>
</evidence>
<dbReference type="GO" id="GO:0005739">
    <property type="term" value="C:mitochondrion"/>
    <property type="evidence" value="ECO:0007669"/>
    <property type="project" value="UniProtKB-ARBA"/>
</dbReference>
<proteinExistence type="inferred from homology"/>
<keyword evidence="2" id="KW-0812">Transmembrane</keyword>
<gene>
    <name evidence="4" type="ORF">DME_LOCUS2257</name>
</gene>
<keyword evidence="2" id="KW-0472">Membrane</keyword>
<dbReference type="AlphaFoldDB" id="A0A3P7P9C8"/>
<dbReference type="STRING" id="318479.A0A3P7P9C8"/>
<comment type="similarity">
    <text evidence="1">Belongs to the RMD1/sif2 family.</text>
</comment>
<evidence type="ECO:0000313" key="5">
    <source>
        <dbReference type="Proteomes" id="UP000274756"/>
    </source>
</evidence>
<dbReference type="OrthoDB" id="242766at2759"/>
<dbReference type="GO" id="GO:0070131">
    <property type="term" value="P:positive regulation of mitochondrial translation"/>
    <property type="evidence" value="ECO:0007669"/>
    <property type="project" value="TreeGrafter"/>
</dbReference>
<reference evidence="4 5" key="1">
    <citation type="submission" date="2018-11" db="EMBL/GenBank/DDBJ databases">
        <authorList>
            <consortium name="Pathogen Informatics"/>
        </authorList>
    </citation>
    <scope>NUCLEOTIDE SEQUENCE [LARGE SCALE GENOMIC DNA]</scope>
</reference>
<dbReference type="Proteomes" id="UP000274756">
    <property type="component" value="Unassembled WGS sequence"/>
</dbReference>
<sequence length="313" mass="36978">MLKLHFQSFIGPQVVSIASGDSFDLLSALKDPQIQLIYQHKNIDNDAEAGLHFSLKPEYLVKSNKIREFFLFNDGVVVFWGLDQRSQILRLLRKYINNPYDSKLVEEEIESMSFLITNEDETCIKNDRFLINIQKHETEFNSSKSILERYAFSHGMATSVKIAIWESQLSERAEILAITTKALSEGYIPWKRKEVLKLIGYFSDLRHSINLNCDLLSTDFYWENEHLENFYDQAIKHFMVRKRMRLLNNRLDYCEDLVKLIDGMLAHRHASTLEWMIIILIVIEVIFDILHFFENSFYEKLLKRIDSSDRYDK</sequence>
<dbReference type="EMBL" id="UYYG01000052">
    <property type="protein sequence ID" value="VDN52284.1"/>
    <property type="molecule type" value="Genomic_DNA"/>
</dbReference>
<dbReference type="InterPro" id="IPR003734">
    <property type="entry name" value="DUF155"/>
</dbReference>
<dbReference type="Pfam" id="PF02582">
    <property type="entry name" value="DUF155"/>
    <property type="match status" value="1"/>
</dbReference>
<keyword evidence="5" id="KW-1185">Reference proteome</keyword>
<evidence type="ECO:0000313" key="4">
    <source>
        <dbReference type="EMBL" id="VDN52284.1"/>
    </source>
</evidence>
<dbReference type="PANTHER" id="PTHR16255">
    <property type="entry name" value="REQUIRED FOR MEIOTIC NUCLEAR DIVISION PROTEIN 1 HOMOLOG"/>
    <property type="match status" value="1"/>
</dbReference>
<feature type="transmembrane region" description="Helical" evidence="2">
    <location>
        <begin position="275"/>
        <end position="293"/>
    </location>
</feature>
<evidence type="ECO:0000259" key="3">
    <source>
        <dbReference type="Pfam" id="PF02582"/>
    </source>
</evidence>
<keyword evidence="2" id="KW-1133">Transmembrane helix</keyword>
<organism evidence="4 5">
    <name type="scientific">Dracunculus medinensis</name>
    <name type="common">Guinea worm</name>
    <dbReference type="NCBI Taxonomy" id="318479"/>
    <lineage>
        <taxon>Eukaryota</taxon>
        <taxon>Metazoa</taxon>
        <taxon>Ecdysozoa</taxon>
        <taxon>Nematoda</taxon>
        <taxon>Chromadorea</taxon>
        <taxon>Rhabditida</taxon>
        <taxon>Spirurina</taxon>
        <taxon>Dracunculoidea</taxon>
        <taxon>Dracunculidae</taxon>
        <taxon>Dracunculus</taxon>
    </lineage>
</organism>
<name>A0A3P7P9C8_DRAME</name>
<dbReference type="InterPro" id="IPR051624">
    <property type="entry name" value="RMD1/Sad1-interacting"/>
</dbReference>
<protein>
    <recommendedName>
        <fullName evidence="3">DUF155 domain-containing protein</fullName>
    </recommendedName>
</protein>
<accession>A0A3P7P9C8</accession>
<feature type="domain" description="DUF155" evidence="3">
    <location>
        <begin position="70"/>
        <end position="248"/>
    </location>
</feature>
<evidence type="ECO:0000256" key="1">
    <source>
        <dbReference type="ARBA" id="ARBA00008306"/>
    </source>
</evidence>
<dbReference type="PANTHER" id="PTHR16255:SF1">
    <property type="entry name" value="REQUIRED FOR MEIOTIC NUCLEAR DIVISION PROTEIN 1 HOMOLOG"/>
    <property type="match status" value="1"/>
</dbReference>